<reference evidence="1" key="1">
    <citation type="submission" date="2021-01" db="EMBL/GenBank/DDBJ databases">
        <authorList>
            <person name="Sun Q."/>
        </authorList>
    </citation>
    <scope>NUCLEOTIDE SEQUENCE</scope>
    <source>
        <strain evidence="1">YIM B02566</strain>
    </source>
</reference>
<proteinExistence type="predicted"/>
<comment type="caution">
    <text evidence="1">The sequence shown here is derived from an EMBL/GenBank/DDBJ whole genome shotgun (WGS) entry which is preliminary data.</text>
</comment>
<sequence length="126" mass="14744">MTVERQAKRILIGLSNFSEIEREAGPGTVLLHNLFGLYRNRLPPHDSVWIYEDGLIWQNGQTHKQIRYAEIDKIILPHDKRSEHLHLLRSDGSMLELPIRGNDGKFYDSLVFLRFLRKAINLTRPQ</sequence>
<dbReference type="Proteomes" id="UP000616151">
    <property type="component" value="Unassembled WGS sequence"/>
</dbReference>
<accession>A0ACC5RBT1</accession>
<name>A0ACC5RBT1_9HYPH</name>
<dbReference type="EMBL" id="JAENHL010000008">
    <property type="protein sequence ID" value="MBK1869946.1"/>
    <property type="molecule type" value="Genomic_DNA"/>
</dbReference>
<keyword evidence="2" id="KW-1185">Reference proteome</keyword>
<gene>
    <name evidence="1" type="ORF">JHL16_26515</name>
</gene>
<organism evidence="1 2">
    <name type="scientific">Taklimakanibacter albus</name>
    <dbReference type="NCBI Taxonomy" id="2800327"/>
    <lineage>
        <taxon>Bacteria</taxon>
        <taxon>Pseudomonadati</taxon>
        <taxon>Pseudomonadota</taxon>
        <taxon>Alphaproteobacteria</taxon>
        <taxon>Hyphomicrobiales</taxon>
        <taxon>Aestuariivirgaceae</taxon>
        <taxon>Taklimakanibacter</taxon>
    </lineage>
</organism>
<evidence type="ECO:0000313" key="2">
    <source>
        <dbReference type="Proteomes" id="UP000616151"/>
    </source>
</evidence>
<evidence type="ECO:0000313" key="1">
    <source>
        <dbReference type="EMBL" id="MBK1869946.1"/>
    </source>
</evidence>
<protein>
    <submittedName>
        <fullName evidence="1">Uncharacterized protein</fullName>
    </submittedName>
</protein>